<dbReference type="AlphaFoldDB" id="A0AAD3T573"/>
<feature type="transmembrane region" description="Helical" evidence="1">
    <location>
        <begin position="204"/>
        <end position="223"/>
    </location>
</feature>
<dbReference type="Proteomes" id="UP001279734">
    <property type="component" value="Unassembled WGS sequence"/>
</dbReference>
<dbReference type="InterPro" id="IPR045122">
    <property type="entry name" value="Csc1-like"/>
</dbReference>
<feature type="domain" description="CSC1/OSCA1-like N-terminal transmembrane" evidence="2">
    <location>
        <begin position="145"/>
        <end position="224"/>
    </location>
</feature>
<reference evidence="3" key="1">
    <citation type="submission" date="2023-05" db="EMBL/GenBank/DDBJ databases">
        <title>Nepenthes gracilis genome sequencing.</title>
        <authorList>
            <person name="Fukushima K."/>
        </authorList>
    </citation>
    <scope>NUCLEOTIDE SEQUENCE</scope>
    <source>
        <strain evidence="3">SING2019-196</strain>
    </source>
</reference>
<dbReference type="InterPro" id="IPR032880">
    <property type="entry name" value="CSC1/OSCA1-like_N"/>
</dbReference>
<protein>
    <recommendedName>
        <fullName evidence="2">CSC1/OSCA1-like N-terminal transmembrane domain-containing protein</fullName>
    </recommendedName>
</protein>
<evidence type="ECO:0000256" key="1">
    <source>
        <dbReference type="SAM" id="Phobius"/>
    </source>
</evidence>
<dbReference type="PANTHER" id="PTHR13018">
    <property type="entry name" value="PROBABLE MEMBRANE PROTEIN DUF221-RELATED"/>
    <property type="match status" value="1"/>
</dbReference>
<gene>
    <name evidence="3" type="ORF">Nepgr_025591</name>
</gene>
<keyword evidence="1" id="KW-0812">Transmembrane</keyword>
<dbReference type="GO" id="GO:0005886">
    <property type="term" value="C:plasma membrane"/>
    <property type="evidence" value="ECO:0007669"/>
    <property type="project" value="TreeGrafter"/>
</dbReference>
<accession>A0AAD3T573</accession>
<evidence type="ECO:0000313" key="4">
    <source>
        <dbReference type="Proteomes" id="UP001279734"/>
    </source>
</evidence>
<keyword evidence="1" id="KW-1133">Transmembrane helix</keyword>
<feature type="transmembrane region" description="Helical" evidence="1">
    <location>
        <begin position="150"/>
        <end position="170"/>
    </location>
</feature>
<evidence type="ECO:0000313" key="3">
    <source>
        <dbReference type="EMBL" id="GMH23748.1"/>
    </source>
</evidence>
<keyword evidence="1" id="KW-0472">Membrane</keyword>
<sequence>MSSLFSVTLMLPSSRSPLPEDPAFSLETKGLSSISSEFLASSPLQLFAIHMLSVDLLPSLTVCFVGSFKASKTSLTDFSICLSVTEEGRSNDFNQNSHLLAVARRALSTELDRHVKAVAPLQFWKMIRKKHHQFGQLHYGSFMPRAIEEVLGILVVSGIVLLPTLVPVAITDHRVKLDNTTSNGTFSDLDMLSMEHVKTNSLRLWAFFIAVYWISLVKYYMLWKAYKHISDLRAMALVSPVVKTEQFAVLVRDIPPISDGETKKEQIDSYFQSIYLDKLIDPCWPLRIKRSTEYGKTWKDTERNLQCNLLLDLCGSEVFRGLRARATTTSSPNYLHLKKKLTASTREHLNLDEVGIVGEDTGWDDNCACLLDDPAETWSFKAHGEDSTAKHICALQKQ</sequence>
<dbReference type="Pfam" id="PF13967">
    <property type="entry name" value="RSN1_TM"/>
    <property type="match status" value="1"/>
</dbReference>
<keyword evidence="4" id="KW-1185">Reference proteome</keyword>
<dbReference type="PANTHER" id="PTHR13018:SF100">
    <property type="entry name" value="CSC1-LIKE PROTEIN ERD4"/>
    <property type="match status" value="1"/>
</dbReference>
<feature type="transmembrane region" description="Helical" evidence="1">
    <location>
        <begin position="47"/>
        <end position="68"/>
    </location>
</feature>
<comment type="caution">
    <text evidence="3">The sequence shown here is derived from an EMBL/GenBank/DDBJ whole genome shotgun (WGS) entry which is preliminary data.</text>
</comment>
<dbReference type="EMBL" id="BSYO01000026">
    <property type="protein sequence ID" value="GMH23748.1"/>
    <property type="molecule type" value="Genomic_DNA"/>
</dbReference>
<evidence type="ECO:0000259" key="2">
    <source>
        <dbReference type="Pfam" id="PF13967"/>
    </source>
</evidence>
<dbReference type="GO" id="GO:0005227">
    <property type="term" value="F:calcium-activated cation channel activity"/>
    <property type="evidence" value="ECO:0007669"/>
    <property type="project" value="InterPro"/>
</dbReference>
<proteinExistence type="predicted"/>
<name>A0AAD3T573_NEPGR</name>
<organism evidence="3 4">
    <name type="scientific">Nepenthes gracilis</name>
    <name type="common">Slender pitcher plant</name>
    <dbReference type="NCBI Taxonomy" id="150966"/>
    <lineage>
        <taxon>Eukaryota</taxon>
        <taxon>Viridiplantae</taxon>
        <taxon>Streptophyta</taxon>
        <taxon>Embryophyta</taxon>
        <taxon>Tracheophyta</taxon>
        <taxon>Spermatophyta</taxon>
        <taxon>Magnoliopsida</taxon>
        <taxon>eudicotyledons</taxon>
        <taxon>Gunneridae</taxon>
        <taxon>Pentapetalae</taxon>
        <taxon>Caryophyllales</taxon>
        <taxon>Nepenthaceae</taxon>
        <taxon>Nepenthes</taxon>
    </lineage>
</organism>